<keyword evidence="5" id="KW-0812">Transmembrane</keyword>
<dbReference type="PANTHER" id="PTHR32089:SF120">
    <property type="entry name" value="METHYL-ACCEPTING CHEMOTAXIS PROTEIN TLPQ"/>
    <property type="match status" value="1"/>
</dbReference>
<dbReference type="PROSITE" id="PS50111">
    <property type="entry name" value="CHEMOTAXIS_TRANSDUC_2"/>
    <property type="match status" value="1"/>
</dbReference>
<dbReference type="EMBL" id="SMGD01000016">
    <property type="protein sequence ID" value="TCK46930.1"/>
    <property type="molecule type" value="Genomic_DNA"/>
</dbReference>
<evidence type="ECO:0000313" key="8">
    <source>
        <dbReference type="Proteomes" id="UP000295565"/>
    </source>
</evidence>
<dbReference type="FunFam" id="1.10.287.950:FF:000001">
    <property type="entry name" value="Methyl-accepting chemotaxis sensory transducer"/>
    <property type="match status" value="1"/>
</dbReference>
<dbReference type="InterPro" id="IPR032255">
    <property type="entry name" value="HBM"/>
</dbReference>
<evidence type="ECO:0000256" key="1">
    <source>
        <dbReference type="ARBA" id="ARBA00004370"/>
    </source>
</evidence>
<accession>A0A4R1J8U8</accession>
<evidence type="ECO:0000256" key="5">
    <source>
        <dbReference type="SAM" id="Phobius"/>
    </source>
</evidence>
<dbReference type="SMART" id="SM01358">
    <property type="entry name" value="HBM"/>
    <property type="match status" value="1"/>
</dbReference>
<dbReference type="InterPro" id="IPR004089">
    <property type="entry name" value="MCPsignal_dom"/>
</dbReference>
<dbReference type="CDD" id="cd11386">
    <property type="entry name" value="MCP_signal"/>
    <property type="match status" value="1"/>
</dbReference>
<dbReference type="Proteomes" id="UP000295565">
    <property type="component" value="Unassembled WGS sequence"/>
</dbReference>
<evidence type="ECO:0000313" key="7">
    <source>
        <dbReference type="EMBL" id="TCK46930.1"/>
    </source>
</evidence>
<reference evidence="7 8" key="1">
    <citation type="submission" date="2019-03" db="EMBL/GenBank/DDBJ databases">
        <title>Genomic Encyclopedia of Type Strains, Phase IV (KMG-IV): sequencing the most valuable type-strain genomes for metagenomic binning, comparative biology and taxonomic classification.</title>
        <authorList>
            <person name="Goeker M."/>
        </authorList>
    </citation>
    <scope>NUCLEOTIDE SEQUENCE [LARGE SCALE GENOMIC DNA]</scope>
    <source>
        <strain evidence="7 8">DSM 18577</strain>
    </source>
</reference>
<comment type="similarity">
    <text evidence="3">Belongs to the methyl-accepting chemotaxis (MCP) protein family.</text>
</comment>
<dbReference type="Pfam" id="PF12729">
    <property type="entry name" value="4HB_MCP_1"/>
    <property type="match status" value="1"/>
</dbReference>
<dbReference type="SUPFAM" id="SSF58104">
    <property type="entry name" value="Methyl-accepting chemotaxis protein (MCP) signaling domain"/>
    <property type="match status" value="1"/>
</dbReference>
<feature type="transmembrane region" description="Helical" evidence="5">
    <location>
        <begin position="14"/>
        <end position="36"/>
    </location>
</feature>
<comment type="caution">
    <text evidence="7">The sequence shown here is derived from an EMBL/GenBank/DDBJ whole genome shotgun (WGS) entry which is preliminary data.</text>
</comment>
<keyword evidence="8" id="KW-1185">Reference proteome</keyword>
<dbReference type="GO" id="GO:0016020">
    <property type="term" value="C:membrane"/>
    <property type="evidence" value="ECO:0007669"/>
    <property type="project" value="UniProtKB-SubCell"/>
</dbReference>
<dbReference type="GO" id="GO:0006935">
    <property type="term" value="P:chemotaxis"/>
    <property type="evidence" value="ECO:0007669"/>
    <property type="project" value="UniProtKB-ARBA"/>
</dbReference>
<comment type="subcellular location">
    <subcellularLocation>
        <location evidence="1">Membrane</location>
    </subcellularLocation>
</comment>
<dbReference type="RefSeq" id="WP_131913829.1">
    <property type="nucleotide sequence ID" value="NZ_OU594967.1"/>
</dbReference>
<organism evidence="7 8">
    <name type="scientific">Celerinatantimonas diazotrophica</name>
    <dbReference type="NCBI Taxonomy" id="412034"/>
    <lineage>
        <taxon>Bacteria</taxon>
        <taxon>Pseudomonadati</taxon>
        <taxon>Pseudomonadota</taxon>
        <taxon>Gammaproteobacteria</taxon>
        <taxon>Celerinatantimonadaceae</taxon>
        <taxon>Celerinatantimonas</taxon>
    </lineage>
</organism>
<dbReference type="Gene3D" id="1.10.287.950">
    <property type="entry name" value="Methyl-accepting chemotaxis protein"/>
    <property type="match status" value="1"/>
</dbReference>
<evidence type="ECO:0000256" key="2">
    <source>
        <dbReference type="ARBA" id="ARBA00023224"/>
    </source>
</evidence>
<dbReference type="InterPro" id="IPR024478">
    <property type="entry name" value="HlyB_4HB_MCP"/>
</dbReference>
<protein>
    <submittedName>
        <fullName evidence="7">Methyl-accepting chemotaxis protein</fullName>
    </submittedName>
</protein>
<keyword evidence="5" id="KW-1133">Transmembrane helix</keyword>
<evidence type="ECO:0000256" key="4">
    <source>
        <dbReference type="PROSITE-ProRule" id="PRU00284"/>
    </source>
</evidence>
<dbReference type="Pfam" id="PF00015">
    <property type="entry name" value="MCPsignal"/>
    <property type="match status" value="1"/>
</dbReference>
<dbReference type="GO" id="GO:0007165">
    <property type="term" value="P:signal transduction"/>
    <property type="evidence" value="ECO:0007669"/>
    <property type="project" value="UniProtKB-KW"/>
</dbReference>
<gene>
    <name evidence="7" type="ORF">EV690_3079</name>
</gene>
<dbReference type="SMART" id="SM00283">
    <property type="entry name" value="MA"/>
    <property type="match status" value="1"/>
</dbReference>
<keyword evidence="5" id="KW-0472">Membrane</keyword>
<dbReference type="OrthoDB" id="2489132at2"/>
<feature type="domain" description="Methyl-accepting transducer" evidence="6">
    <location>
        <begin position="358"/>
        <end position="594"/>
    </location>
</feature>
<keyword evidence="2 4" id="KW-0807">Transducer</keyword>
<evidence type="ECO:0000256" key="3">
    <source>
        <dbReference type="ARBA" id="ARBA00029447"/>
    </source>
</evidence>
<name>A0A4R1J8U8_9GAMM</name>
<evidence type="ECO:0000259" key="6">
    <source>
        <dbReference type="PROSITE" id="PS50111"/>
    </source>
</evidence>
<sequence length="631" mass="69220">MKRFFESLSIGNKLASGFGVVLVLTVIVALTGYYGLEQVNQQAAHMKYLSKVRTTLLQLNLSRQQYINSHNEADAAVFGNKLDHYKQLFSQYQKVLGANSGYGTGRAHLKQYEDAFNQLQSKIRQASAITQKSFESVETIAHDFPQLMQTLEQNNDSKSLLLAAKAEHIFALLNTTLQLEAARNKPLTMSDAEDKARQLDGILDEISRSNTDSATIVSELKTTLQTYMQLIHEYGLRMTEAVQEQHDFAAIAAKMNAHFDKISEIQKVEQRHVTDRTLLMLLIVSLAAISVGIFFSWFIRYLTIVPLSGVMKMATNLANGQLAHIHHIERKDELGQLHNLFAKLSNDMQEVIGEIVAGVSQLSSAVNQLSNSIAQSAAKMSAQHQETDQVATAINEMAATVHEVANNAESTAHTALVTDGQVSKGSEMVTGAVSLISGLADDLNQTTIVMNELKKDSDNVGNILSVIKEVADQTNLLALNAAIEAARAGEAGRGFAVVADEVRNLASRTQQSAEEIETLITRLQERADGSLSMMVQSRDKSADNADKAQVVLEVFKQISESMAQLQDMSQQIATAAEEQSQVSEDINQRVISVRDLADETAGASQEAEQAIQGLSELSTHMKQLTERFKII</sequence>
<feature type="transmembrane region" description="Helical" evidence="5">
    <location>
        <begin position="277"/>
        <end position="299"/>
    </location>
</feature>
<proteinExistence type="inferred from homology"/>
<dbReference type="AlphaFoldDB" id="A0A4R1J8U8"/>
<dbReference type="PANTHER" id="PTHR32089">
    <property type="entry name" value="METHYL-ACCEPTING CHEMOTAXIS PROTEIN MCPB"/>
    <property type="match status" value="1"/>
</dbReference>